<reference evidence="2" key="1">
    <citation type="submission" date="2023-03" db="EMBL/GenBank/DDBJ databases">
        <title>Multiphase analysis and comparison of six strains from genera Psychromarinibacter, Lutimaribacter, and Maritimibacter, including a novel species: Psychromarinibacter sediminicola sp. nov.</title>
        <authorList>
            <person name="Wang Y.-H."/>
            <person name="Ye M.-Q."/>
            <person name="Du Z.-J."/>
        </authorList>
    </citation>
    <scope>NUCLEOTIDE SEQUENCE</scope>
    <source>
        <strain evidence="2">C21-152</strain>
    </source>
</reference>
<name>A0AAE3NSS1_9RHOB</name>
<keyword evidence="1" id="KW-0732">Signal</keyword>
<protein>
    <submittedName>
        <fullName evidence="2">DUF4198 domain-containing protein</fullName>
    </submittedName>
</protein>
<dbReference type="InterPro" id="IPR019613">
    <property type="entry name" value="DUF4198"/>
</dbReference>
<evidence type="ECO:0000256" key="1">
    <source>
        <dbReference type="SAM" id="SignalP"/>
    </source>
</evidence>
<comment type="caution">
    <text evidence="2">The sequence shown here is derived from an EMBL/GenBank/DDBJ whole genome shotgun (WGS) entry which is preliminary data.</text>
</comment>
<dbReference type="Proteomes" id="UP001220964">
    <property type="component" value="Unassembled WGS sequence"/>
</dbReference>
<feature type="chain" id="PRO_5042270315" evidence="1">
    <location>
        <begin position="20"/>
        <end position="266"/>
    </location>
</feature>
<accession>A0AAE3NSS1</accession>
<proteinExistence type="predicted"/>
<keyword evidence="3" id="KW-1185">Reference proteome</keyword>
<dbReference type="EMBL" id="JARGYC010000108">
    <property type="protein sequence ID" value="MDF0603603.1"/>
    <property type="molecule type" value="Genomic_DNA"/>
</dbReference>
<dbReference type="RefSeq" id="WP_275569720.1">
    <property type="nucleotide sequence ID" value="NZ_JARGYC010000108.1"/>
</dbReference>
<evidence type="ECO:0000313" key="3">
    <source>
        <dbReference type="Proteomes" id="UP001220964"/>
    </source>
</evidence>
<dbReference type="AlphaFoldDB" id="A0AAE3NSS1"/>
<feature type="signal peptide" evidence="1">
    <location>
        <begin position="1"/>
        <end position="19"/>
    </location>
</feature>
<sequence length="266" mass="29646">MRFLPVLLSALLAAAPLAAHEFWISPEDYTVETGGEIKAEIRVGQNFRGAGYPYIPKNFERFDLVTQDATVPVEGRIGDRPALSMSAPGEGLVTVVHRTRAYLLTYDDWATFEQFVTHKDFPWALARHLERGYSKDRVRERYIRFAKSLVAVGDGAGQDREVGLLTEIVALANPYTDALDEGLPVRVLFEGEPRRDVQVEVFAKAPDGDVTVETYRTDDAGEAVIGIEPGVEYLVDSVVMRELETGEAEGPKWESLWASLTFRVPE</sequence>
<evidence type="ECO:0000313" key="2">
    <source>
        <dbReference type="EMBL" id="MDF0603603.1"/>
    </source>
</evidence>
<organism evidence="2 3">
    <name type="scientific">Psychromarinibacter sediminicola</name>
    <dbReference type="NCBI Taxonomy" id="3033385"/>
    <lineage>
        <taxon>Bacteria</taxon>
        <taxon>Pseudomonadati</taxon>
        <taxon>Pseudomonadota</taxon>
        <taxon>Alphaproteobacteria</taxon>
        <taxon>Rhodobacterales</taxon>
        <taxon>Paracoccaceae</taxon>
        <taxon>Psychromarinibacter</taxon>
    </lineage>
</organism>
<dbReference type="Pfam" id="PF10670">
    <property type="entry name" value="DUF4198"/>
    <property type="match status" value="1"/>
</dbReference>
<gene>
    <name evidence="2" type="ORF">P1J78_23010</name>
</gene>